<dbReference type="SMART" id="SM00448">
    <property type="entry name" value="REC"/>
    <property type="match status" value="1"/>
</dbReference>
<dbReference type="GO" id="GO:0000160">
    <property type="term" value="P:phosphorelay signal transduction system"/>
    <property type="evidence" value="ECO:0007669"/>
    <property type="project" value="InterPro"/>
</dbReference>
<dbReference type="InterPro" id="IPR011006">
    <property type="entry name" value="CheY-like_superfamily"/>
</dbReference>
<gene>
    <name evidence="3" type="ORF">CRV08_01845</name>
</gene>
<dbReference type="InterPro" id="IPR052048">
    <property type="entry name" value="ST_Response_Regulator"/>
</dbReference>
<dbReference type="PANTHER" id="PTHR43228:SF1">
    <property type="entry name" value="TWO-COMPONENT RESPONSE REGULATOR ARR22"/>
    <property type="match status" value="1"/>
</dbReference>
<dbReference type="Pfam" id="PF00072">
    <property type="entry name" value="Response_reg"/>
    <property type="match status" value="1"/>
</dbReference>
<protein>
    <recommendedName>
        <fullName evidence="2">Response regulatory domain-containing protein</fullName>
    </recommendedName>
</protein>
<organism evidence="3 4">
    <name type="scientific">Halarcobacter ebronensis</name>
    <dbReference type="NCBI Taxonomy" id="1462615"/>
    <lineage>
        <taxon>Bacteria</taxon>
        <taxon>Pseudomonadati</taxon>
        <taxon>Campylobacterota</taxon>
        <taxon>Epsilonproteobacteria</taxon>
        <taxon>Campylobacterales</taxon>
        <taxon>Arcobacteraceae</taxon>
        <taxon>Halarcobacter</taxon>
    </lineage>
</organism>
<dbReference type="PANTHER" id="PTHR43228">
    <property type="entry name" value="TWO-COMPONENT RESPONSE REGULATOR"/>
    <property type="match status" value="1"/>
</dbReference>
<evidence type="ECO:0000259" key="2">
    <source>
        <dbReference type="PROSITE" id="PS50110"/>
    </source>
</evidence>
<feature type="domain" description="Response regulatory" evidence="2">
    <location>
        <begin position="16"/>
        <end position="134"/>
    </location>
</feature>
<dbReference type="PROSITE" id="PS50110">
    <property type="entry name" value="RESPONSE_REGULATORY"/>
    <property type="match status" value="1"/>
</dbReference>
<dbReference type="Gene3D" id="3.40.50.2300">
    <property type="match status" value="1"/>
</dbReference>
<proteinExistence type="predicted"/>
<dbReference type="Proteomes" id="UP000290172">
    <property type="component" value="Unassembled WGS sequence"/>
</dbReference>
<reference evidence="3 4" key="1">
    <citation type="submission" date="2017-10" db="EMBL/GenBank/DDBJ databases">
        <title>Genomics of the genus Arcobacter.</title>
        <authorList>
            <person name="Perez-Cataluna A."/>
            <person name="Figueras M.J."/>
        </authorList>
    </citation>
    <scope>NUCLEOTIDE SEQUENCE [LARGE SCALE GENOMIC DNA]</scope>
    <source>
        <strain evidence="3 4">CECT 8993</strain>
    </source>
</reference>
<feature type="modified residue" description="4-aspartylphosphate" evidence="1">
    <location>
        <position position="71"/>
    </location>
</feature>
<accession>A0A4Q0YI18</accession>
<comment type="caution">
    <text evidence="3">The sequence shown here is derived from an EMBL/GenBank/DDBJ whole genome shotgun (WGS) entry which is preliminary data.</text>
</comment>
<dbReference type="SUPFAM" id="SSF52172">
    <property type="entry name" value="CheY-like"/>
    <property type="match status" value="1"/>
</dbReference>
<dbReference type="InterPro" id="IPR001789">
    <property type="entry name" value="Sig_transdc_resp-reg_receiver"/>
</dbReference>
<evidence type="ECO:0000313" key="3">
    <source>
        <dbReference type="EMBL" id="RXJ70332.1"/>
    </source>
</evidence>
<keyword evidence="1" id="KW-0597">Phosphoprotein</keyword>
<dbReference type="AlphaFoldDB" id="A0A4Q0YI18"/>
<evidence type="ECO:0000256" key="1">
    <source>
        <dbReference type="PROSITE-ProRule" id="PRU00169"/>
    </source>
</evidence>
<evidence type="ECO:0000313" key="4">
    <source>
        <dbReference type="Proteomes" id="UP000290172"/>
    </source>
</evidence>
<sequence length="140" mass="16316">MYKDLKELLEYSHTIKILLVEDNSEVKSQLIKLLKNFFTDIDSCDNGIEALQKYINYEKIYGNFYDLIITDISVPGLNGIELSKELLQCNPKQVILVTSAYIEKFNEFENIGVCEFLEKPIDYEKMVKTFTSIIKRLKQS</sequence>
<name>A0A4Q0YI18_9BACT</name>
<dbReference type="RefSeq" id="WP_128978471.1">
    <property type="nucleotide sequence ID" value="NZ_PDKJ01000001.1"/>
</dbReference>
<dbReference type="EMBL" id="PDKJ01000001">
    <property type="protein sequence ID" value="RXJ70332.1"/>
    <property type="molecule type" value="Genomic_DNA"/>
</dbReference>